<evidence type="ECO:0000256" key="5">
    <source>
        <dbReference type="ARBA" id="ARBA00022691"/>
    </source>
</evidence>
<gene>
    <name evidence="10" type="ORF">BHAOGJBA_0606</name>
</gene>
<keyword evidence="6" id="KW-0680">Restriction system</keyword>
<proteinExistence type="inferred from homology"/>
<keyword evidence="11" id="KW-1185">Reference proteome</keyword>
<dbReference type="PRINTS" id="PR00507">
    <property type="entry name" value="N12N6MTFRASE"/>
</dbReference>
<dbReference type="GO" id="GO:0009007">
    <property type="term" value="F:site-specific DNA-methyltransferase (adenine-specific) activity"/>
    <property type="evidence" value="ECO:0007669"/>
    <property type="project" value="UniProtKB-EC"/>
</dbReference>
<protein>
    <recommendedName>
        <fullName evidence="2">site-specific DNA-methyltransferase (adenine-specific)</fullName>
        <ecNumber evidence="2">2.1.1.72</ecNumber>
    </recommendedName>
</protein>
<dbReference type="GO" id="GO:0009307">
    <property type="term" value="P:DNA restriction-modification system"/>
    <property type="evidence" value="ECO:0007669"/>
    <property type="project" value="UniProtKB-KW"/>
</dbReference>
<keyword evidence="3" id="KW-0489">Methyltransferase</keyword>
<dbReference type="InterPro" id="IPR038333">
    <property type="entry name" value="T1MK-like_N_sf"/>
</dbReference>
<organism evidence="10 11">
    <name type="scientific">Methylobacterium hispanicum</name>
    <dbReference type="NCBI Taxonomy" id="270350"/>
    <lineage>
        <taxon>Bacteria</taxon>
        <taxon>Pseudomonadati</taxon>
        <taxon>Pseudomonadota</taxon>
        <taxon>Alphaproteobacteria</taxon>
        <taxon>Hyphomicrobiales</taxon>
        <taxon>Methylobacteriaceae</taxon>
        <taxon>Methylobacterium</taxon>
    </lineage>
</organism>
<dbReference type="GO" id="GO:0008170">
    <property type="term" value="F:N-methyltransferase activity"/>
    <property type="evidence" value="ECO:0007669"/>
    <property type="project" value="InterPro"/>
</dbReference>
<dbReference type="InterPro" id="IPR051537">
    <property type="entry name" value="DNA_Adenine_Mtase"/>
</dbReference>
<evidence type="ECO:0000256" key="2">
    <source>
        <dbReference type="ARBA" id="ARBA00011900"/>
    </source>
</evidence>
<dbReference type="PANTHER" id="PTHR42933">
    <property type="entry name" value="SLR6095 PROTEIN"/>
    <property type="match status" value="1"/>
</dbReference>
<dbReference type="Pfam" id="PF02384">
    <property type="entry name" value="N6_Mtase"/>
    <property type="match status" value="1"/>
</dbReference>
<sequence>MSATAKPAGAAGATRAYSSLNARNELEQRVSEDLRRALAPRGASVTHYGTAASHAPASAPCDISVEYGTASTRRHLMVEVAQRPDASEFESIVSHLDAWVDTRGSRVNLLYSGRSTSARMARLIRNENERRASLKRAGRIVFIKLDDLQAYLARWAALPAAEVPATAIDAIFKRSDAFRDDSATAEVIRAALFPTWTEKAESLQKEAAQRLVLEQERLKKDIQSLENKLRERGVTGARSHKYLIYLFFMALFEDKRGMRTRATPAGFVTYKEGIPAADSLEPEFANHTVHHLMVKEILAHADVRAAGIHTQYERIELADEFVLRQVIPVFEKYSFSDASIDAIGAVFEALARRAEKDNRIGQFFTPETAVAATCRLAGIRPTDLVLDPACGTARFLIRAMAMMLARASEVTGATLATTNARIRERQLLGTDIDPWVSIIGKMNMYIHGDGKSNIRHANGLTLAARPIFAPQVAGPLVETIDVVATNPPLGDIDFAAVAEEVGNLIAGPDAPPEAVTAAARQWSSEAFDVVPHALREEGERDVARAKVEEYAIKVATLKAAGEEGKAARARQRLVEWQAKADAATSAIAAGRVTPVPAGRTAKGGALFISALVRVLKMSRDAGMPAEWQGGVLALVIDEAVLNTREYAAARGFIRRNFYLKAVVSLPRDAFEEMARTTAKTSILVLVRKEPGVVQREPVFFGQALRTGPSGGDLLRPNDLDVLCDAYDVWRNAILTACRADGTPVPTPDRIAEATETAQAVLAGLGDEASFGTWELDPERPQERLDVAHWRMKAVVSELPATIPLSDLADLVPTGRTPGQADFYSFAFVSWGSALVGLKPLTATRYATEELQQVEEGDVLVSGIDLINGAVGVVGSDCEGAVVSKEYYILRTKPGVDPHWLVAMLRTPLVRRIIEGMVTGTSKRTRFESGDTLLALQVPPMPPPDVQKASGDLLREAHKHQRLVTFEVTEASRLALGEEPAPDAD</sequence>
<reference evidence="10" key="1">
    <citation type="journal article" date="2016" name="Front. Microbiol.">
        <title>Genome Sequence of the Piezophilic, Mesophilic Sulfate-Reducing Bacterium Desulfovibrio indicus J2T.</title>
        <authorList>
            <person name="Cao J."/>
            <person name="Maignien L."/>
            <person name="Shao Z."/>
            <person name="Alain K."/>
            <person name="Jebbar M."/>
        </authorList>
    </citation>
    <scope>NUCLEOTIDE SEQUENCE</scope>
    <source>
        <strain evidence="10">DSM 16372</strain>
    </source>
</reference>
<dbReference type="Gene3D" id="3.90.220.20">
    <property type="entry name" value="DNA methylase specificity domains"/>
    <property type="match status" value="1"/>
</dbReference>
<dbReference type="EMBL" id="BPQO01000002">
    <property type="protein sequence ID" value="GJD87106.1"/>
    <property type="molecule type" value="Genomic_DNA"/>
</dbReference>
<dbReference type="RefSeq" id="WP_238229394.1">
    <property type="nucleotide sequence ID" value="NZ_BPQO01000002.1"/>
</dbReference>
<comment type="caution">
    <text evidence="10">The sequence shown here is derived from an EMBL/GenBank/DDBJ whole genome shotgun (WGS) entry which is preliminary data.</text>
</comment>
<evidence type="ECO:0000256" key="3">
    <source>
        <dbReference type="ARBA" id="ARBA00022603"/>
    </source>
</evidence>
<evidence type="ECO:0000256" key="7">
    <source>
        <dbReference type="ARBA" id="ARBA00023125"/>
    </source>
</evidence>
<evidence type="ECO:0000256" key="1">
    <source>
        <dbReference type="ARBA" id="ARBA00006594"/>
    </source>
</evidence>
<dbReference type="Proteomes" id="UP001055247">
    <property type="component" value="Unassembled WGS sequence"/>
</dbReference>
<dbReference type="PANTHER" id="PTHR42933:SF4">
    <property type="entry name" value="TYPE I RESTRICTION ENZYME ECOKI METHYLASE SUBUNIT"/>
    <property type="match status" value="1"/>
</dbReference>
<evidence type="ECO:0000259" key="9">
    <source>
        <dbReference type="Pfam" id="PF02384"/>
    </source>
</evidence>
<dbReference type="InterPro" id="IPR003356">
    <property type="entry name" value="DNA_methylase_A-5"/>
</dbReference>
<dbReference type="AlphaFoldDB" id="A0AAV4ZG71"/>
<dbReference type="EC" id="2.1.1.72" evidence="2"/>
<reference evidence="10" key="2">
    <citation type="submission" date="2021-08" db="EMBL/GenBank/DDBJ databases">
        <authorList>
            <person name="Tani A."/>
            <person name="Ola A."/>
            <person name="Ogura Y."/>
            <person name="Katsura K."/>
            <person name="Hayashi T."/>
        </authorList>
    </citation>
    <scope>NUCLEOTIDE SEQUENCE</scope>
    <source>
        <strain evidence="10">DSM 16372</strain>
    </source>
</reference>
<comment type="catalytic activity">
    <reaction evidence="8">
        <text>a 2'-deoxyadenosine in DNA + S-adenosyl-L-methionine = an N(6)-methyl-2'-deoxyadenosine in DNA + S-adenosyl-L-homocysteine + H(+)</text>
        <dbReference type="Rhea" id="RHEA:15197"/>
        <dbReference type="Rhea" id="RHEA-COMP:12418"/>
        <dbReference type="Rhea" id="RHEA-COMP:12419"/>
        <dbReference type="ChEBI" id="CHEBI:15378"/>
        <dbReference type="ChEBI" id="CHEBI:57856"/>
        <dbReference type="ChEBI" id="CHEBI:59789"/>
        <dbReference type="ChEBI" id="CHEBI:90615"/>
        <dbReference type="ChEBI" id="CHEBI:90616"/>
        <dbReference type="EC" id="2.1.1.72"/>
    </reaction>
</comment>
<dbReference type="InterPro" id="IPR044946">
    <property type="entry name" value="Restrct_endonuc_typeI_TRD_sf"/>
</dbReference>
<dbReference type="InterPro" id="IPR029063">
    <property type="entry name" value="SAM-dependent_MTases_sf"/>
</dbReference>
<dbReference type="Gene3D" id="3.40.50.150">
    <property type="entry name" value="Vaccinia Virus protein VP39"/>
    <property type="match status" value="1"/>
</dbReference>
<dbReference type="GO" id="GO:0003677">
    <property type="term" value="F:DNA binding"/>
    <property type="evidence" value="ECO:0007669"/>
    <property type="project" value="UniProtKB-KW"/>
</dbReference>
<evidence type="ECO:0000256" key="4">
    <source>
        <dbReference type="ARBA" id="ARBA00022679"/>
    </source>
</evidence>
<feature type="domain" description="DNA methylase adenine-specific" evidence="9">
    <location>
        <begin position="339"/>
        <end position="491"/>
    </location>
</feature>
<evidence type="ECO:0000256" key="6">
    <source>
        <dbReference type="ARBA" id="ARBA00022747"/>
    </source>
</evidence>
<name>A0AAV4ZG71_9HYPH</name>
<dbReference type="SUPFAM" id="SSF53335">
    <property type="entry name" value="S-adenosyl-L-methionine-dependent methyltransferases"/>
    <property type="match status" value="1"/>
</dbReference>
<comment type="similarity">
    <text evidence="1">Belongs to the N(4)/N(6)-methyltransferase family.</text>
</comment>
<evidence type="ECO:0000313" key="10">
    <source>
        <dbReference type="EMBL" id="GJD87106.1"/>
    </source>
</evidence>
<keyword evidence="7" id="KW-0238">DNA-binding</keyword>
<keyword evidence="5" id="KW-0949">S-adenosyl-L-methionine</keyword>
<dbReference type="GO" id="GO:0032259">
    <property type="term" value="P:methylation"/>
    <property type="evidence" value="ECO:0007669"/>
    <property type="project" value="UniProtKB-KW"/>
</dbReference>
<dbReference type="Gene3D" id="1.20.1260.30">
    <property type="match status" value="1"/>
</dbReference>
<accession>A0AAV4ZG71</accession>
<evidence type="ECO:0000313" key="11">
    <source>
        <dbReference type="Proteomes" id="UP001055247"/>
    </source>
</evidence>
<evidence type="ECO:0000256" key="8">
    <source>
        <dbReference type="ARBA" id="ARBA00047942"/>
    </source>
</evidence>
<keyword evidence="4" id="KW-0808">Transferase</keyword>